<dbReference type="PANTHER" id="PTHR43741">
    <property type="entry name" value="FMN-DEPENDENT NADH-AZOREDUCTASE 1"/>
    <property type="match status" value="1"/>
</dbReference>
<dbReference type="EMBL" id="JBHRUG010000009">
    <property type="protein sequence ID" value="MFC3282771.1"/>
    <property type="molecule type" value="Genomic_DNA"/>
</dbReference>
<dbReference type="RefSeq" id="WP_386771846.1">
    <property type="nucleotide sequence ID" value="NZ_JBHRUG010000009.1"/>
</dbReference>
<dbReference type="Proteomes" id="UP001595579">
    <property type="component" value="Unassembled WGS sequence"/>
</dbReference>
<evidence type="ECO:0000256" key="3">
    <source>
        <dbReference type="ARBA" id="ARBA00023002"/>
    </source>
</evidence>
<keyword evidence="4 6" id="KW-0520">NAD</keyword>
<dbReference type="InterPro" id="IPR003680">
    <property type="entry name" value="Flavodoxin_fold"/>
</dbReference>
<keyword evidence="2 6" id="KW-0288">FMN</keyword>
<evidence type="ECO:0000313" key="8">
    <source>
        <dbReference type="EMBL" id="MFC3282771.1"/>
    </source>
</evidence>
<dbReference type="SUPFAM" id="SSF52218">
    <property type="entry name" value="Flavoproteins"/>
    <property type="match status" value="1"/>
</dbReference>
<evidence type="ECO:0000256" key="5">
    <source>
        <dbReference type="ARBA" id="ARBA00048542"/>
    </source>
</evidence>
<sequence>MTASTTKALVVTSSILGSHGQSLALAEHFKTLAASRGDIQVTERDLVALDLPHLGAEELASWQVEPTARNDEQRQLATRSEALIEELRAHDVLVLAVPLYNLGIPSQLKAWFDRILRAGETFRYTEAGPQGLVEGKRAVILAARGGQYAGTALDSQTPHLKAMLGLIGVTEVDVVFAEGLAMGGDHRERALQEARQAIGGLIERL</sequence>
<comment type="cofactor">
    <cofactor evidence="6">
        <name>FMN</name>
        <dbReference type="ChEBI" id="CHEBI:58210"/>
    </cofactor>
    <text evidence="6">Binds 1 FMN per subunit.</text>
</comment>
<evidence type="ECO:0000256" key="2">
    <source>
        <dbReference type="ARBA" id="ARBA00022643"/>
    </source>
</evidence>
<evidence type="ECO:0000256" key="4">
    <source>
        <dbReference type="ARBA" id="ARBA00023027"/>
    </source>
</evidence>
<evidence type="ECO:0000256" key="6">
    <source>
        <dbReference type="HAMAP-Rule" id="MF_01216"/>
    </source>
</evidence>
<dbReference type="EC" id="1.6.5.-" evidence="6"/>
<dbReference type="Pfam" id="PF02525">
    <property type="entry name" value="Flavodoxin_2"/>
    <property type="match status" value="1"/>
</dbReference>
<reference evidence="9" key="1">
    <citation type="journal article" date="2019" name="Int. J. Syst. Evol. Microbiol.">
        <title>The Global Catalogue of Microorganisms (GCM) 10K type strain sequencing project: providing services to taxonomists for standard genome sequencing and annotation.</title>
        <authorList>
            <consortium name="The Broad Institute Genomics Platform"/>
            <consortium name="The Broad Institute Genome Sequencing Center for Infectious Disease"/>
            <person name="Wu L."/>
            <person name="Ma J."/>
        </authorList>
    </citation>
    <scope>NUCLEOTIDE SEQUENCE [LARGE SCALE GENOMIC DNA]</scope>
    <source>
        <strain evidence="9">CECT 7698</strain>
    </source>
</reference>
<comment type="catalytic activity">
    <reaction evidence="6">
        <text>2 a quinone + NADH + H(+) = 2 a 1,4-benzosemiquinone + NAD(+)</text>
        <dbReference type="Rhea" id="RHEA:65952"/>
        <dbReference type="ChEBI" id="CHEBI:15378"/>
        <dbReference type="ChEBI" id="CHEBI:57540"/>
        <dbReference type="ChEBI" id="CHEBI:57945"/>
        <dbReference type="ChEBI" id="CHEBI:132124"/>
        <dbReference type="ChEBI" id="CHEBI:134225"/>
    </reaction>
</comment>
<feature type="domain" description="Flavodoxin-like fold" evidence="7">
    <location>
        <begin position="7"/>
        <end position="198"/>
    </location>
</feature>
<dbReference type="InterPro" id="IPR029039">
    <property type="entry name" value="Flavoprotein-like_sf"/>
</dbReference>
<comment type="catalytic activity">
    <reaction evidence="5">
        <text>N,N-dimethyl-1,4-phenylenediamine + anthranilate + 2 NAD(+) = 2-(4-dimethylaminophenyl)diazenylbenzoate + 2 NADH + 2 H(+)</text>
        <dbReference type="Rhea" id="RHEA:55872"/>
        <dbReference type="ChEBI" id="CHEBI:15378"/>
        <dbReference type="ChEBI" id="CHEBI:15783"/>
        <dbReference type="ChEBI" id="CHEBI:16567"/>
        <dbReference type="ChEBI" id="CHEBI:57540"/>
        <dbReference type="ChEBI" id="CHEBI:57945"/>
        <dbReference type="ChEBI" id="CHEBI:71579"/>
        <dbReference type="EC" id="1.7.1.17"/>
    </reaction>
    <physiologicalReaction direction="right-to-left" evidence="5">
        <dbReference type="Rhea" id="RHEA:55874"/>
    </physiologicalReaction>
</comment>
<organism evidence="8 9">
    <name type="scientific">Litchfieldella rifensis</name>
    <dbReference type="NCBI Taxonomy" id="762643"/>
    <lineage>
        <taxon>Bacteria</taxon>
        <taxon>Pseudomonadati</taxon>
        <taxon>Pseudomonadota</taxon>
        <taxon>Gammaproteobacteria</taxon>
        <taxon>Oceanospirillales</taxon>
        <taxon>Halomonadaceae</taxon>
        <taxon>Litchfieldella</taxon>
    </lineage>
</organism>
<comment type="subunit">
    <text evidence="6">Homodimer.</text>
</comment>
<comment type="function">
    <text evidence="6">Quinone reductase that provides resistance to thiol-specific stress caused by electrophilic quinones.</text>
</comment>
<name>A0ABV7LKS5_9GAMM</name>
<evidence type="ECO:0000256" key="1">
    <source>
        <dbReference type="ARBA" id="ARBA00022630"/>
    </source>
</evidence>
<proteinExistence type="inferred from homology"/>
<evidence type="ECO:0000313" key="9">
    <source>
        <dbReference type="Proteomes" id="UP001595579"/>
    </source>
</evidence>
<comment type="similarity">
    <text evidence="6">Belongs to the azoreductase type 1 family.</text>
</comment>
<comment type="caution">
    <text evidence="8">The sequence shown here is derived from an EMBL/GenBank/DDBJ whole genome shotgun (WGS) entry which is preliminary data.</text>
</comment>
<dbReference type="HAMAP" id="MF_01216">
    <property type="entry name" value="Azoreductase_type1"/>
    <property type="match status" value="1"/>
</dbReference>
<gene>
    <name evidence="6" type="primary">azoR</name>
    <name evidence="8" type="ORF">ACFOEV_04015</name>
</gene>
<dbReference type="InterPro" id="IPR023048">
    <property type="entry name" value="NADH:quinone_OxRdtase_FMN_depd"/>
</dbReference>
<dbReference type="Gene3D" id="3.40.50.360">
    <property type="match status" value="1"/>
</dbReference>
<keyword evidence="3 6" id="KW-0560">Oxidoreductase</keyword>
<dbReference type="InterPro" id="IPR050104">
    <property type="entry name" value="FMN-dep_NADH:Q_OxRdtase_AzoR1"/>
</dbReference>
<comment type="caution">
    <text evidence="6">Lacks conserved residue(s) required for the propagation of feature annotation.</text>
</comment>
<keyword evidence="9" id="KW-1185">Reference proteome</keyword>
<dbReference type="EC" id="1.7.1.17" evidence="6"/>
<comment type="function">
    <text evidence="6">Also exhibits azoreductase activity. Catalyzes the reductive cleavage of the azo bond in aromatic azo compounds to the corresponding amines.</text>
</comment>
<accession>A0ABV7LKS5</accession>
<keyword evidence="1 6" id="KW-0285">Flavoprotein</keyword>
<protein>
    <recommendedName>
        <fullName evidence="6">FMN dependent NADH:quinone oxidoreductase</fullName>
        <ecNumber evidence="6">1.6.5.-</ecNumber>
    </recommendedName>
    <alternativeName>
        <fullName evidence="6">Azo-dye reductase</fullName>
    </alternativeName>
    <alternativeName>
        <fullName evidence="6">FMN-dependent NADH-azo compound oxidoreductase</fullName>
    </alternativeName>
    <alternativeName>
        <fullName evidence="6">FMN-dependent NADH-azoreductase</fullName>
        <ecNumber evidence="6">1.7.1.17</ecNumber>
    </alternativeName>
</protein>
<dbReference type="PANTHER" id="PTHR43741:SF2">
    <property type="entry name" value="FMN-DEPENDENT NADH:QUINONE OXIDOREDUCTASE"/>
    <property type="match status" value="1"/>
</dbReference>
<evidence type="ECO:0000259" key="7">
    <source>
        <dbReference type="Pfam" id="PF02525"/>
    </source>
</evidence>
<feature type="binding site" evidence="6">
    <location>
        <position position="14"/>
    </location>
    <ligand>
        <name>FMN</name>
        <dbReference type="ChEBI" id="CHEBI:58210"/>
    </ligand>
</feature>